<comment type="caution">
    <text evidence="6">The sequence shown here is derived from an EMBL/GenBank/DDBJ whole genome shotgun (WGS) entry which is preliminary data.</text>
</comment>
<sequence>MKAESQVSKRQPDVILMDIEMPGMDGIPGLTRIKSKFPHVNVLMLTVFDDDNSVISAIQAGATGDPLKKEVYEGGAPMNCWKVNGKFCKCYLMANMHRSLSHEFGIRHPPKCTYLASNIQEKLTTMIRVLIYEDNSTLRGALEILIEGSEGFMIVGAFGDALDVENQVEKLSPDVILMDISMPGQSGIEAVKKLQARFAHVEVLMVTVFDDDESVFEALKGGATGYLLKKTPPAEIISAIRQVYEGGSPMSPSIARRVLLSFQPEKETPEMASLTQRERHILGLLAQGLSYKLVASEALISVETVRTHIKRIYEKLQVHSVTEALAQYRH</sequence>
<keyword evidence="2 6" id="KW-0238">DNA-binding</keyword>
<dbReference type="InterPro" id="IPR000792">
    <property type="entry name" value="Tscrpt_reg_LuxR_C"/>
</dbReference>
<evidence type="ECO:0000256" key="1">
    <source>
        <dbReference type="ARBA" id="ARBA00022553"/>
    </source>
</evidence>
<dbReference type="InterPro" id="IPR016032">
    <property type="entry name" value="Sig_transdc_resp-reg_C-effctor"/>
</dbReference>
<evidence type="ECO:0000259" key="4">
    <source>
        <dbReference type="PROSITE" id="PS50043"/>
    </source>
</evidence>
<evidence type="ECO:0000259" key="5">
    <source>
        <dbReference type="PROSITE" id="PS50110"/>
    </source>
</evidence>
<dbReference type="PROSITE" id="PS50043">
    <property type="entry name" value="HTH_LUXR_2"/>
    <property type="match status" value="1"/>
</dbReference>
<dbReference type="Gene3D" id="3.40.50.2300">
    <property type="match status" value="2"/>
</dbReference>
<dbReference type="PROSITE" id="PS50110">
    <property type="entry name" value="RESPONSE_REGULATORY"/>
    <property type="match status" value="2"/>
</dbReference>
<dbReference type="SUPFAM" id="SSF46894">
    <property type="entry name" value="C-terminal effector domain of the bipartite response regulators"/>
    <property type="match status" value="1"/>
</dbReference>
<organism evidence="6 7">
    <name type="scientific">Dyadobacter arcticus</name>
    <dbReference type="NCBI Taxonomy" id="1078754"/>
    <lineage>
        <taxon>Bacteria</taxon>
        <taxon>Pseudomonadati</taxon>
        <taxon>Bacteroidota</taxon>
        <taxon>Cytophagia</taxon>
        <taxon>Cytophagales</taxon>
        <taxon>Spirosomataceae</taxon>
        <taxon>Dyadobacter</taxon>
    </lineage>
</organism>
<gene>
    <name evidence="6" type="ORF">FHS68_001791</name>
</gene>
<dbReference type="SMART" id="SM00448">
    <property type="entry name" value="REC"/>
    <property type="match status" value="1"/>
</dbReference>
<protein>
    <submittedName>
        <fullName evidence="6">DNA-binding NarL/FixJ family response regulator</fullName>
    </submittedName>
</protein>
<evidence type="ECO:0000256" key="3">
    <source>
        <dbReference type="PROSITE-ProRule" id="PRU00169"/>
    </source>
</evidence>
<evidence type="ECO:0000313" key="7">
    <source>
        <dbReference type="Proteomes" id="UP001179181"/>
    </source>
</evidence>
<proteinExistence type="predicted"/>
<dbReference type="InterPro" id="IPR058245">
    <property type="entry name" value="NreC/VraR/RcsB-like_REC"/>
</dbReference>
<dbReference type="GO" id="GO:0003677">
    <property type="term" value="F:DNA binding"/>
    <property type="evidence" value="ECO:0007669"/>
    <property type="project" value="UniProtKB-KW"/>
</dbReference>
<feature type="domain" description="Response regulatory" evidence="5">
    <location>
        <begin position="128"/>
        <end position="244"/>
    </location>
</feature>
<keyword evidence="7" id="KW-1185">Reference proteome</keyword>
<name>A0ABX0UHX9_9BACT</name>
<dbReference type="PANTHER" id="PTHR43214">
    <property type="entry name" value="TWO-COMPONENT RESPONSE REGULATOR"/>
    <property type="match status" value="1"/>
</dbReference>
<dbReference type="Proteomes" id="UP001179181">
    <property type="component" value="Unassembled WGS sequence"/>
</dbReference>
<dbReference type="CDD" id="cd06170">
    <property type="entry name" value="LuxR_C_like"/>
    <property type="match status" value="1"/>
</dbReference>
<evidence type="ECO:0000313" key="6">
    <source>
        <dbReference type="EMBL" id="NIJ52621.1"/>
    </source>
</evidence>
<dbReference type="Pfam" id="PF00072">
    <property type="entry name" value="Response_reg"/>
    <property type="match status" value="2"/>
</dbReference>
<reference evidence="6 7" key="1">
    <citation type="submission" date="2020-03" db="EMBL/GenBank/DDBJ databases">
        <title>Genomic Encyclopedia of Type Strains, Phase IV (KMG-IV): sequencing the most valuable type-strain genomes for metagenomic binning, comparative biology and taxonomic classification.</title>
        <authorList>
            <person name="Goeker M."/>
        </authorList>
    </citation>
    <scope>NUCLEOTIDE SEQUENCE [LARGE SCALE GENOMIC DNA]</scope>
    <source>
        <strain evidence="6 7">DSM 102865</strain>
    </source>
</reference>
<dbReference type="Pfam" id="PF00196">
    <property type="entry name" value="GerE"/>
    <property type="match status" value="1"/>
</dbReference>
<dbReference type="PANTHER" id="PTHR43214:SF43">
    <property type="entry name" value="TWO-COMPONENT RESPONSE REGULATOR"/>
    <property type="match status" value="1"/>
</dbReference>
<evidence type="ECO:0000256" key="2">
    <source>
        <dbReference type="ARBA" id="ARBA00023125"/>
    </source>
</evidence>
<dbReference type="SUPFAM" id="SSF52172">
    <property type="entry name" value="CheY-like"/>
    <property type="match status" value="2"/>
</dbReference>
<keyword evidence="1 3" id="KW-0597">Phosphoprotein</keyword>
<feature type="domain" description="Response regulatory" evidence="5">
    <location>
        <begin position="1"/>
        <end position="83"/>
    </location>
</feature>
<dbReference type="SMART" id="SM00421">
    <property type="entry name" value="HTH_LUXR"/>
    <property type="match status" value="1"/>
</dbReference>
<accession>A0ABX0UHX9</accession>
<dbReference type="InterPro" id="IPR039420">
    <property type="entry name" value="WalR-like"/>
</dbReference>
<dbReference type="EMBL" id="JAASQJ010000002">
    <property type="protein sequence ID" value="NIJ52621.1"/>
    <property type="molecule type" value="Genomic_DNA"/>
</dbReference>
<feature type="modified residue" description="4-aspartylphosphate" evidence="3">
    <location>
        <position position="179"/>
    </location>
</feature>
<dbReference type="InterPro" id="IPR011006">
    <property type="entry name" value="CheY-like_superfamily"/>
</dbReference>
<dbReference type="PRINTS" id="PR00038">
    <property type="entry name" value="HTHLUXR"/>
</dbReference>
<dbReference type="CDD" id="cd17535">
    <property type="entry name" value="REC_NarL-like"/>
    <property type="match status" value="2"/>
</dbReference>
<feature type="domain" description="HTH luxR-type" evidence="4">
    <location>
        <begin position="267"/>
        <end position="330"/>
    </location>
</feature>
<dbReference type="InterPro" id="IPR001789">
    <property type="entry name" value="Sig_transdc_resp-reg_receiver"/>
</dbReference>
<feature type="modified residue" description="4-aspartylphosphate" evidence="3">
    <location>
        <position position="18"/>
    </location>
</feature>